<organism evidence="4 5">
    <name type="scientific">Cladorrhinum samala</name>
    <dbReference type="NCBI Taxonomy" id="585594"/>
    <lineage>
        <taxon>Eukaryota</taxon>
        <taxon>Fungi</taxon>
        <taxon>Dikarya</taxon>
        <taxon>Ascomycota</taxon>
        <taxon>Pezizomycotina</taxon>
        <taxon>Sordariomycetes</taxon>
        <taxon>Sordariomycetidae</taxon>
        <taxon>Sordariales</taxon>
        <taxon>Podosporaceae</taxon>
        <taxon>Cladorrhinum</taxon>
    </lineage>
</organism>
<sequence length="479" mass="54060">MRLFQTLSGLSVLAGTVLAHEGQHHDHDHHRHHDAPSHDSLAHAEICGGSGGSIIPGSDGLCGHGIAGAGEAQKVIVSDAESQKPPPQDDGPRYPLWTHTKPCFNSTKSELEICVFADEKFANGRGASFVMTERRAAHVAKAPAFKDPELVKHTNQDIHRTAPAKYDMKEIPGKGMGLIAKQHIRRGDLIMANTVSLMIDYRAFEELPKEHYTQLQAAAVDYLPEAHREAILALSTHDDTDRTYIQRVDKIAATNAFDIEPDEDDEVQDYGFYVVFPEIARMNHDCRPNADYYYDHETLTQYIHAVRDVFPGEELTLSYINPIMKRKARVRKLQRIWGFECACPLCTQEQPRVEASDLRIRQIKELSNELDDWEPQSRANPAMAELMISLYEQEKLWGSLHEAYVSAALEYNAAGEPWTAIKYARLAVERGMQVVGPKDADVLEMAKMAEDPWAHWSWMKRIKVRGGWGKRSKETEDDE</sequence>
<evidence type="ECO:0000256" key="2">
    <source>
        <dbReference type="SAM" id="SignalP"/>
    </source>
</evidence>
<dbReference type="SMART" id="SM00317">
    <property type="entry name" value="SET"/>
    <property type="match status" value="1"/>
</dbReference>
<dbReference type="InterPro" id="IPR053185">
    <property type="entry name" value="SET_domain_protein"/>
</dbReference>
<dbReference type="AlphaFoldDB" id="A0AAV9HFU6"/>
<proteinExistence type="predicted"/>
<protein>
    <recommendedName>
        <fullName evidence="3">SET domain-containing protein</fullName>
    </recommendedName>
</protein>
<dbReference type="EMBL" id="MU865057">
    <property type="protein sequence ID" value="KAK4458776.1"/>
    <property type="molecule type" value="Genomic_DNA"/>
</dbReference>
<gene>
    <name evidence="4" type="ORF">QBC42DRAFT_276040</name>
</gene>
<name>A0AAV9HFU6_9PEZI</name>
<comment type="caution">
    <text evidence="4">The sequence shown here is derived from an EMBL/GenBank/DDBJ whole genome shotgun (WGS) entry which is preliminary data.</text>
</comment>
<keyword evidence="2" id="KW-0732">Signal</keyword>
<reference evidence="4" key="1">
    <citation type="journal article" date="2023" name="Mol. Phylogenet. Evol.">
        <title>Genome-scale phylogeny and comparative genomics of the fungal order Sordariales.</title>
        <authorList>
            <person name="Hensen N."/>
            <person name="Bonometti L."/>
            <person name="Westerberg I."/>
            <person name="Brannstrom I.O."/>
            <person name="Guillou S."/>
            <person name="Cros-Aarteil S."/>
            <person name="Calhoun S."/>
            <person name="Haridas S."/>
            <person name="Kuo A."/>
            <person name="Mondo S."/>
            <person name="Pangilinan J."/>
            <person name="Riley R."/>
            <person name="LaButti K."/>
            <person name="Andreopoulos B."/>
            <person name="Lipzen A."/>
            <person name="Chen C."/>
            <person name="Yan M."/>
            <person name="Daum C."/>
            <person name="Ng V."/>
            <person name="Clum A."/>
            <person name="Steindorff A."/>
            <person name="Ohm R.A."/>
            <person name="Martin F."/>
            <person name="Silar P."/>
            <person name="Natvig D.O."/>
            <person name="Lalanne C."/>
            <person name="Gautier V."/>
            <person name="Ament-Velasquez S.L."/>
            <person name="Kruys A."/>
            <person name="Hutchinson M.I."/>
            <person name="Powell A.J."/>
            <person name="Barry K."/>
            <person name="Miller A.N."/>
            <person name="Grigoriev I.V."/>
            <person name="Debuchy R."/>
            <person name="Gladieux P."/>
            <person name="Hiltunen Thoren M."/>
            <person name="Johannesson H."/>
        </authorList>
    </citation>
    <scope>NUCLEOTIDE SEQUENCE</scope>
    <source>
        <strain evidence="4">PSN324</strain>
    </source>
</reference>
<dbReference type="Pfam" id="PF00856">
    <property type="entry name" value="SET"/>
    <property type="match status" value="1"/>
</dbReference>
<dbReference type="InterPro" id="IPR011990">
    <property type="entry name" value="TPR-like_helical_dom_sf"/>
</dbReference>
<dbReference type="PANTHER" id="PTHR47332:SF6">
    <property type="entry name" value="SET DOMAIN-CONTAINING PROTEIN"/>
    <property type="match status" value="1"/>
</dbReference>
<dbReference type="Gene3D" id="1.25.40.10">
    <property type="entry name" value="Tetratricopeptide repeat domain"/>
    <property type="match status" value="1"/>
</dbReference>
<accession>A0AAV9HFU6</accession>
<evidence type="ECO:0000313" key="4">
    <source>
        <dbReference type="EMBL" id="KAK4458776.1"/>
    </source>
</evidence>
<dbReference type="Gene3D" id="2.170.270.10">
    <property type="entry name" value="SET domain"/>
    <property type="match status" value="1"/>
</dbReference>
<feature type="region of interest" description="Disordered" evidence="1">
    <location>
        <begin position="21"/>
        <end position="41"/>
    </location>
</feature>
<evidence type="ECO:0000259" key="3">
    <source>
        <dbReference type="PROSITE" id="PS50280"/>
    </source>
</evidence>
<reference evidence="4" key="2">
    <citation type="submission" date="2023-06" db="EMBL/GenBank/DDBJ databases">
        <authorList>
            <consortium name="Lawrence Berkeley National Laboratory"/>
            <person name="Mondo S.J."/>
            <person name="Hensen N."/>
            <person name="Bonometti L."/>
            <person name="Westerberg I."/>
            <person name="Brannstrom I.O."/>
            <person name="Guillou S."/>
            <person name="Cros-Aarteil S."/>
            <person name="Calhoun S."/>
            <person name="Haridas S."/>
            <person name="Kuo A."/>
            <person name="Pangilinan J."/>
            <person name="Riley R."/>
            <person name="Labutti K."/>
            <person name="Andreopoulos B."/>
            <person name="Lipzen A."/>
            <person name="Chen C."/>
            <person name="Yanf M."/>
            <person name="Daum C."/>
            <person name="Ng V."/>
            <person name="Clum A."/>
            <person name="Steindorff A."/>
            <person name="Ohm R."/>
            <person name="Martin F."/>
            <person name="Silar P."/>
            <person name="Natvig D."/>
            <person name="Lalanne C."/>
            <person name="Gautier V."/>
            <person name="Ament-Velasquez S.L."/>
            <person name="Kruys A."/>
            <person name="Hutchinson M.I."/>
            <person name="Powell A.J."/>
            <person name="Barry K."/>
            <person name="Miller A.N."/>
            <person name="Grigoriev I.V."/>
            <person name="Debuchy R."/>
            <person name="Gladieux P."/>
            <person name="Thoren M.H."/>
            <person name="Johannesson H."/>
        </authorList>
    </citation>
    <scope>NUCLEOTIDE SEQUENCE</scope>
    <source>
        <strain evidence="4">PSN324</strain>
    </source>
</reference>
<dbReference type="SUPFAM" id="SSF82199">
    <property type="entry name" value="SET domain"/>
    <property type="match status" value="1"/>
</dbReference>
<dbReference type="PANTHER" id="PTHR47332">
    <property type="entry name" value="SET DOMAIN-CONTAINING PROTEIN 5"/>
    <property type="match status" value="1"/>
</dbReference>
<feature type="chain" id="PRO_5043821512" description="SET domain-containing protein" evidence="2">
    <location>
        <begin position="20"/>
        <end position="479"/>
    </location>
</feature>
<dbReference type="CDD" id="cd20071">
    <property type="entry name" value="SET_SMYD"/>
    <property type="match status" value="1"/>
</dbReference>
<keyword evidence="5" id="KW-1185">Reference proteome</keyword>
<evidence type="ECO:0000313" key="5">
    <source>
        <dbReference type="Proteomes" id="UP001321749"/>
    </source>
</evidence>
<feature type="domain" description="SET" evidence="3">
    <location>
        <begin position="164"/>
        <end position="320"/>
    </location>
</feature>
<dbReference type="Proteomes" id="UP001321749">
    <property type="component" value="Unassembled WGS sequence"/>
</dbReference>
<feature type="signal peptide" evidence="2">
    <location>
        <begin position="1"/>
        <end position="19"/>
    </location>
</feature>
<evidence type="ECO:0000256" key="1">
    <source>
        <dbReference type="SAM" id="MobiDB-lite"/>
    </source>
</evidence>
<dbReference type="InterPro" id="IPR001214">
    <property type="entry name" value="SET_dom"/>
</dbReference>
<dbReference type="InterPro" id="IPR046341">
    <property type="entry name" value="SET_dom_sf"/>
</dbReference>
<dbReference type="PROSITE" id="PS50280">
    <property type="entry name" value="SET"/>
    <property type="match status" value="1"/>
</dbReference>